<dbReference type="InterPro" id="IPR028204">
    <property type="entry name" value="Tricorn_C1"/>
</dbReference>
<feature type="domain" description="Tail specific protease" evidence="2">
    <location>
        <begin position="111"/>
        <end position="312"/>
    </location>
</feature>
<dbReference type="Pfam" id="PF03572">
    <property type="entry name" value="Peptidase_S41"/>
    <property type="match status" value="1"/>
</dbReference>
<dbReference type="PANTHER" id="PTHR11261:SF3">
    <property type="entry name" value="RETINOL-BINDING PROTEIN 3"/>
    <property type="match status" value="1"/>
</dbReference>
<dbReference type="KEGG" id="chyd:H4K34_06240"/>
<feature type="chain" id="PRO_5028926328" evidence="1">
    <location>
        <begin position="23"/>
        <end position="334"/>
    </location>
</feature>
<reference evidence="3 4" key="1">
    <citation type="submission" date="2020-08" db="EMBL/GenBank/DDBJ databases">
        <title>Croceimicrobium hydrocarbonivorans gen. nov., sp. nov., a novel marine bacterium isolated from a bacterial consortium that degrades polyethylene terephthalate.</title>
        <authorList>
            <person name="Liu R."/>
        </authorList>
    </citation>
    <scope>NUCLEOTIDE SEQUENCE [LARGE SCALE GENOMIC DNA]</scope>
    <source>
        <strain evidence="3 4">A20-9</strain>
    </source>
</reference>
<name>A0A7H0VI88_9FLAO</name>
<dbReference type="GO" id="GO:0008236">
    <property type="term" value="F:serine-type peptidase activity"/>
    <property type="evidence" value="ECO:0007669"/>
    <property type="project" value="InterPro"/>
</dbReference>
<dbReference type="SUPFAM" id="SSF52096">
    <property type="entry name" value="ClpP/crotonase"/>
    <property type="match status" value="1"/>
</dbReference>
<dbReference type="InterPro" id="IPR029045">
    <property type="entry name" value="ClpP/crotonase-like_dom_sf"/>
</dbReference>
<dbReference type="Proteomes" id="UP000516305">
    <property type="component" value="Chromosome"/>
</dbReference>
<dbReference type="RefSeq" id="WP_210759964.1">
    <property type="nucleotide sequence ID" value="NZ_CP060139.1"/>
</dbReference>
<evidence type="ECO:0000313" key="3">
    <source>
        <dbReference type="EMBL" id="QNR25436.1"/>
    </source>
</evidence>
<organism evidence="3 4">
    <name type="scientific">Croceimicrobium hydrocarbonivorans</name>
    <dbReference type="NCBI Taxonomy" id="2761580"/>
    <lineage>
        <taxon>Bacteria</taxon>
        <taxon>Pseudomonadati</taxon>
        <taxon>Bacteroidota</taxon>
        <taxon>Flavobacteriia</taxon>
        <taxon>Flavobacteriales</taxon>
        <taxon>Owenweeksiaceae</taxon>
        <taxon>Croceimicrobium</taxon>
    </lineage>
</organism>
<keyword evidence="4" id="KW-1185">Reference proteome</keyword>
<protein>
    <submittedName>
        <fullName evidence="3">S41 family peptidase</fullName>
    </submittedName>
</protein>
<dbReference type="Gene3D" id="3.90.226.10">
    <property type="entry name" value="2-enoyl-CoA Hydratase, Chain A, domain 1"/>
    <property type="match status" value="1"/>
</dbReference>
<dbReference type="PANTHER" id="PTHR11261">
    <property type="entry name" value="INTERPHOTORECEPTOR RETINOID-BINDING PROTEIN"/>
    <property type="match status" value="1"/>
</dbReference>
<dbReference type="SMART" id="SM00245">
    <property type="entry name" value="TSPc"/>
    <property type="match status" value="1"/>
</dbReference>
<feature type="signal peptide" evidence="1">
    <location>
        <begin position="1"/>
        <end position="22"/>
    </location>
</feature>
<dbReference type="GO" id="GO:0006508">
    <property type="term" value="P:proteolysis"/>
    <property type="evidence" value="ECO:0007669"/>
    <property type="project" value="InterPro"/>
</dbReference>
<accession>A0A7H0VI88</accession>
<sequence length="334" mass="37901">MRKWFLPIALLLLLNLSCERSLMPEDPGASPQANFESLVETVGNKYSFFQIKNINWEQISAIQRARVHSNMSDEELFEVLDTLLYQLRDGHVNLVAPFDLNRNWSWYLNSPDNFDEQVLERQYLGSDYRIMNGFRYRYLRDSIGYIHYSSFSSGFTETQMDLLFKYFANAKGLILDLRNNGGGSLNNTYRLASRFLTESTTVLISDEKTGPGANDFGNAVSIGLSPSGNYHFSKPVVLLSNRRCYSATNTFTAISKSIPHIYHMGDTTGGGGGIPIDFELPNGWRYRFSATRSFTPDGFNIEMGLPPDSAFNLDPLQLQQGYDAYIEEALKRLD</sequence>
<dbReference type="Pfam" id="PF14684">
    <property type="entry name" value="Tricorn_C1"/>
    <property type="match status" value="1"/>
</dbReference>
<dbReference type="EMBL" id="CP060139">
    <property type="protein sequence ID" value="QNR25436.1"/>
    <property type="molecule type" value="Genomic_DNA"/>
</dbReference>
<dbReference type="Gene3D" id="3.30.750.44">
    <property type="match status" value="1"/>
</dbReference>
<dbReference type="InterPro" id="IPR005151">
    <property type="entry name" value="Tail-specific_protease"/>
</dbReference>
<evidence type="ECO:0000313" key="4">
    <source>
        <dbReference type="Proteomes" id="UP000516305"/>
    </source>
</evidence>
<gene>
    <name evidence="3" type="ORF">H4K34_06240</name>
</gene>
<proteinExistence type="predicted"/>
<evidence type="ECO:0000259" key="2">
    <source>
        <dbReference type="SMART" id="SM00245"/>
    </source>
</evidence>
<dbReference type="AlphaFoldDB" id="A0A7H0VI88"/>
<evidence type="ECO:0000256" key="1">
    <source>
        <dbReference type="SAM" id="SignalP"/>
    </source>
</evidence>
<keyword evidence="1" id="KW-0732">Signal</keyword>
<dbReference type="CDD" id="cd07563">
    <property type="entry name" value="Peptidase_S41_IRBP"/>
    <property type="match status" value="1"/>
</dbReference>